<feature type="domain" description="RING-type" evidence="5">
    <location>
        <begin position="3"/>
        <end position="47"/>
    </location>
</feature>
<dbReference type="SUPFAM" id="SSF53300">
    <property type="entry name" value="vWA-like"/>
    <property type="match status" value="1"/>
</dbReference>
<dbReference type="Proteomes" id="UP000316621">
    <property type="component" value="Chromosome 2"/>
</dbReference>
<evidence type="ECO:0000256" key="3">
    <source>
        <dbReference type="ARBA" id="ARBA00022833"/>
    </source>
</evidence>
<keyword evidence="8" id="KW-1185">Reference proteome</keyword>
<dbReference type="GO" id="GO:0008270">
    <property type="term" value="F:zinc ion binding"/>
    <property type="evidence" value="ECO:0007669"/>
    <property type="project" value="UniProtKB-KW"/>
</dbReference>
<keyword evidence="2 4" id="KW-0863">Zinc-finger</keyword>
<dbReference type="OMA" id="IRTHCEV"/>
<feature type="domain" description="VWFA" evidence="6">
    <location>
        <begin position="159"/>
        <end position="323"/>
    </location>
</feature>
<dbReference type="EMBL" id="CM010716">
    <property type="protein sequence ID" value="RZC51268.1"/>
    <property type="molecule type" value="Genomic_DNA"/>
</dbReference>
<dbReference type="AlphaFoldDB" id="A0A4Y7IUV1"/>
<dbReference type="InterPro" id="IPR018957">
    <property type="entry name" value="Znf_C3HC4_RING-type"/>
</dbReference>
<dbReference type="Gene3D" id="3.30.40.10">
    <property type="entry name" value="Zinc/RING finger domain, C3HC4 (zinc finger)"/>
    <property type="match status" value="1"/>
</dbReference>
<dbReference type="InterPro" id="IPR013083">
    <property type="entry name" value="Znf_RING/FYVE/PHD"/>
</dbReference>
<dbReference type="PROSITE" id="PS50234">
    <property type="entry name" value="VWFA"/>
    <property type="match status" value="1"/>
</dbReference>
<dbReference type="Gene3D" id="3.40.50.410">
    <property type="entry name" value="von Willebrand factor, type A domain"/>
    <property type="match status" value="1"/>
</dbReference>
<dbReference type="InterPro" id="IPR001841">
    <property type="entry name" value="Znf_RING"/>
</dbReference>
<dbReference type="InterPro" id="IPR002035">
    <property type="entry name" value="VWF_A"/>
</dbReference>
<evidence type="ECO:0000313" key="7">
    <source>
        <dbReference type="EMBL" id="RZC51268.1"/>
    </source>
</evidence>
<dbReference type="Pfam" id="PF00092">
    <property type="entry name" value="VWA"/>
    <property type="match status" value="1"/>
</dbReference>
<dbReference type="Pfam" id="PF00097">
    <property type="entry name" value="zf-C3HC4"/>
    <property type="match status" value="1"/>
</dbReference>
<evidence type="ECO:0000313" key="8">
    <source>
        <dbReference type="Proteomes" id="UP000316621"/>
    </source>
</evidence>
<keyword evidence="1" id="KW-0479">Metal-binding</keyword>
<dbReference type="Gramene" id="RZC51268">
    <property type="protein sequence ID" value="RZC51268"/>
    <property type="gene ID" value="C5167_019690"/>
</dbReference>
<dbReference type="PROSITE" id="PS50089">
    <property type="entry name" value="ZF_RING_2"/>
    <property type="match status" value="1"/>
</dbReference>
<dbReference type="PANTHER" id="PTHR10579:SF43">
    <property type="entry name" value="ZINC FINGER (C3HC4-TYPE RING FINGER) FAMILY PROTEIN"/>
    <property type="match status" value="1"/>
</dbReference>
<proteinExistence type="predicted"/>
<organism evidence="7 8">
    <name type="scientific">Papaver somniferum</name>
    <name type="common">Opium poppy</name>
    <dbReference type="NCBI Taxonomy" id="3469"/>
    <lineage>
        <taxon>Eukaryota</taxon>
        <taxon>Viridiplantae</taxon>
        <taxon>Streptophyta</taxon>
        <taxon>Embryophyta</taxon>
        <taxon>Tracheophyta</taxon>
        <taxon>Spermatophyta</taxon>
        <taxon>Magnoliopsida</taxon>
        <taxon>Ranunculales</taxon>
        <taxon>Papaveraceae</taxon>
        <taxon>Papaveroideae</taxon>
        <taxon>Papaver</taxon>
    </lineage>
</organism>
<evidence type="ECO:0000256" key="1">
    <source>
        <dbReference type="ARBA" id="ARBA00022723"/>
    </source>
</evidence>
<name>A0A4Y7IUV1_PAPSO</name>
<dbReference type="InterPro" id="IPR051266">
    <property type="entry name" value="CLCR"/>
</dbReference>
<evidence type="ECO:0008006" key="9">
    <source>
        <dbReference type="Google" id="ProtNLM"/>
    </source>
</evidence>
<dbReference type="SMART" id="SM00184">
    <property type="entry name" value="RING"/>
    <property type="match status" value="1"/>
</dbReference>
<dbReference type="InterPro" id="IPR036465">
    <property type="entry name" value="vWFA_dom_sf"/>
</dbReference>
<keyword evidence="3" id="KW-0862">Zinc</keyword>
<gene>
    <name evidence="7" type="ORF">C5167_019690</name>
</gene>
<dbReference type="SUPFAM" id="SSF57850">
    <property type="entry name" value="RING/U-box"/>
    <property type="match status" value="1"/>
</dbReference>
<evidence type="ECO:0000259" key="6">
    <source>
        <dbReference type="PROSITE" id="PS50234"/>
    </source>
</evidence>
<protein>
    <recommendedName>
        <fullName evidence="9">RING-type domain-containing protein</fullName>
    </recommendedName>
</protein>
<evidence type="ECO:0000256" key="2">
    <source>
        <dbReference type="ARBA" id="ARBA00022771"/>
    </source>
</evidence>
<accession>A0A4Y7IUV1</accession>
<dbReference type="SMART" id="SM00327">
    <property type="entry name" value="VWA"/>
    <property type="match status" value="1"/>
</dbReference>
<reference evidence="7 8" key="1">
    <citation type="journal article" date="2018" name="Science">
        <title>The opium poppy genome and morphinan production.</title>
        <authorList>
            <person name="Guo L."/>
            <person name="Winzer T."/>
            <person name="Yang X."/>
            <person name="Li Y."/>
            <person name="Ning Z."/>
            <person name="He Z."/>
            <person name="Teodor R."/>
            <person name="Lu Y."/>
            <person name="Bowser T.A."/>
            <person name="Graham I.A."/>
            <person name="Ye K."/>
        </authorList>
    </citation>
    <scope>NUCLEOTIDE SEQUENCE [LARGE SCALE GENOMIC DNA]</scope>
    <source>
        <strain evidence="8">cv. HN1</strain>
        <tissue evidence="7">Leaves</tissue>
    </source>
</reference>
<sequence>MVCTLCDGALKVGDGNAIFSAECSHSFHFNCIASYVKYGNQICPTCDAQWKDIPAFGPPNPTTTPWPCIRLQRKSTSKFSSSKPSVFSDDDPLINQSRFSSNDNSIVRSIDINTHTEFPAVQRSISQENFHILINIKAHVTDLNQVHRDMHQTCRAPNDLVTVLDVSGTKFQLLRRAMGFLIDNLGPSDRLSVISFSSNAHCVFPLIPMTDSGKQHALQVVNSLVAGGESNILEGLEKGAKVIEDRKHKNPICSIMLLSDGKDAFMKRINLKEISRLRIPVHTFGFGADHDPSMLHSIAEGSRGIFSFIESEGLIQDAFAQCIGGLLSVVVQDLQVHVHSLDPFLCLTQLKAGSYSTYLTDDNQTGSVVIGDLYADEERNFLVVVNIPVVPGGNYDDQMEFVSVWCDYKDPITKASITTEAIEVKLERPKMVNEDMVVSIEVDRQKNRFRVARALSNSRAAAERGDMFTAWSIIDDCRMQILETASMHAGDKFSVDLDLELQQRISTFRTEFTFEAKDYNSRRFYYEFKLPDAFYESYG</sequence>
<dbReference type="PANTHER" id="PTHR10579">
    <property type="entry name" value="CALCIUM-ACTIVATED CHLORIDE CHANNEL REGULATOR"/>
    <property type="match status" value="1"/>
</dbReference>
<evidence type="ECO:0000259" key="5">
    <source>
        <dbReference type="PROSITE" id="PS50089"/>
    </source>
</evidence>
<evidence type="ECO:0000256" key="4">
    <source>
        <dbReference type="PROSITE-ProRule" id="PRU00175"/>
    </source>
</evidence>